<accession>A0A6B8RHY2</accession>
<dbReference type="InterPro" id="IPR031919">
    <property type="entry name" value="Fucosidase_C"/>
</dbReference>
<reference evidence="10" key="1">
    <citation type="submission" date="2018-11" db="EMBL/GenBank/DDBJ databases">
        <title>Complete genome sequence of Paenibacillus sp. ML311-T8.</title>
        <authorList>
            <person name="Nam Y.-D."/>
            <person name="Kang J."/>
            <person name="Chung W.-H."/>
            <person name="Park Y.S."/>
        </authorList>
    </citation>
    <scope>NUCLEOTIDE SEQUENCE [LARGE SCALE GENOMIC DNA]</scope>
    <source>
        <strain evidence="10">ML311-T8</strain>
    </source>
</reference>
<evidence type="ECO:0000313" key="9">
    <source>
        <dbReference type="EMBL" id="QGQ95162.1"/>
    </source>
</evidence>
<comment type="similarity">
    <text evidence="2">Belongs to the glycosyl hydrolase 29 family.</text>
</comment>
<dbReference type="GO" id="GO:0005764">
    <property type="term" value="C:lysosome"/>
    <property type="evidence" value="ECO:0007669"/>
    <property type="project" value="TreeGrafter"/>
</dbReference>
<dbReference type="GO" id="GO:0016139">
    <property type="term" value="P:glycoside catabolic process"/>
    <property type="evidence" value="ECO:0007669"/>
    <property type="project" value="TreeGrafter"/>
</dbReference>
<protein>
    <recommendedName>
        <fullName evidence="3">alpha-L-fucosidase</fullName>
        <ecNumber evidence="3">3.2.1.51</ecNumber>
    </recommendedName>
</protein>
<feature type="domain" description="Glycoside hydrolase family 29 N-terminal" evidence="7">
    <location>
        <begin position="5"/>
        <end position="384"/>
    </location>
</feature>
<dbReference type="AlphaFoldDB" id="A0A6B8RHY2"/>
<dbReference type="PANTHER" id="PTHR10030">
    <property type="entry name" value="ALPHA-L-FUCOSIDASE"/>
    <property type="match status" value="1"/>
</dbReference>
<dbReference type="Gene3D" id="2.60.40.1180">
    <property type="entry name" value="Golgi alpha-mannosidase II"/>
    <property type="match status" value="1"/>
</dbReference>
<feature type="domain" description="Alpha-L-fucosidase C-terminal" evidence="8">
    <location>
        <begin position="418"/>
        <end position="485"/>
    </location>
</feature>
<dbReference type="PANTHER" id="PTHR10030:SF37">
    <property type="entry name" value="ALPHA-L-FUCOSIDASE-RELATED"/>
    <property type="match status" value="1"/>
</dbReference>
<dbReference type="EMBL" id="CP034235">
    <property type="protein sequence ID" value="QGQ95162.1"/>
    <property type="molecule type" value="Genomic_DNA"/>
</dbReference>
<dbReference type="InterPro" id="IPR013780">
    <property type="entry name" value="Glyco_hydro_b"/>
</dbReference>
<dbReference type="Pfam" id="PF01120">
    <property type="entry name" value="Alpha_L_fucos"/>
    <property type="match status" value="1"/>
</dbReference>
<evidence type="ECO:0000259" key="8">
    <source>
        <dbReference type="Pfam" id="PF16757"/>
    </source>
</evidence>
<dbReference type="OrthoDB" id="107551at2"/>
<evidence type="ECO:0000256" key="4">
    <source>
        <dbReference type="ARBA" id="ARBA00022729"/>
    </source>
</evidence>
<keyword evidence="5" id="KW-0378">Hydrolase</keyword>
<evidence type="ECO:0000256" key="1">
    <source>
        <dbReference type="ARBA" id="ARBA00004071"/>
    </source>
</evidence>
<dbReference type="Pfam" id="PF16757">
    <property type="entry name" value="Fucosidase_C"/>
    <property type="match status" value="1"/>
</dbReference>
<keyword evidence="10" id="KW-1185">Reference proteome</keyword>
<proteinExistence type="inferred from homology"/>
<dbReference type="SMART" id="SM00812">
    <property type="entry name" value="Alpha_L_fucos"/>
    <property type="match status" value="1"/>
</dbReference>
<organism evidence="9 10">
    <name type="scientific">Paenibacillus psychroresistens</name>
    <dbReference type="NCBI Taxonomy" id="1778678"/>
    <lineage>
        <taxon>Bacteria</taxon>
        <taxon>Bacillati</taxon>
        <taxon>Bacillota</taxon>
        <taxon>Bacilli</taxon>
        <taxon>Bacillales</taxon>
        <taxon>Paenibacillaceae</taxon>
        <taxon>Paenibacillus</taxon>
    </lineage>
</organism>
<evidence type="ECO:0000313" key="10">
    <source>
        <dbReference type="Proteomes" id="UP000426246"/>
    </source>
</evidence>
<dbReference type="Proteomes" id="UP000426246">
    <property type="component" value="Chromosome"/>
</dbReference>
<keyword evidence="6" id="KW-0326">Glycosidase</keyword>
<dbReference type="InterPro" id="IPR016286">
    <property type="entry name" value="FUC_metazoa-typ"/>
</dbReference>
<evidence type="ECO:0000256" key="5">
    <source>
        <dbReference type="ARBA" id="ARBA00022801"/>
    </source>
</evidence>
<evidence type="ECO:0000256" key="3">
    <source>
        <dbReference type="ARBA" id="ARBA00012662"/>
    </source>
</evidence>
<comment type="function">
    <text evidence="1">Alpha-L-fucosidase is responsible for hydrolyzing the alpha-1,6-linked fucose joined to the reducing-end N-acetylglucosamine of the carbohydrate moieties of glycoproteins.</text>
</comment>
<evidence type="ECO:0000256" key="2">
    <source>
        <dbReference type="ARBA" id="ARBA00007951"/>
    </source>
</evidence>
<gene>
    <name evidence="9" type="ORF">EHS13_09820</name>
</gene>
<evidence type="ECO:0000256" key="6">
    <source>
        <dbReference type="ARBA" id="ARBA00023295"/>
    </source>
</evidence>
<dbReference type="PIRSF" id="PIRSF001092">
    <property type="entry name" value="Alpha-L-fucosidase"/>
    <property type="match status" value="1"/>
</dbReference>
<dbReference type="RefSeq" id="WP_155700178.1">
    <property type="nucleotide sequence ID" value="NZ_CP034235.1"/>
</dbReference>
<dbReference type="Gene3D" id="3.20.20.80">
    <property type="entry name" value="Glycosidases"/>
    <property type="match status" value="1"/>
</dbReference>
<dbReference type="KEGG" id="ppsc:EHS13_09820"/>
<dbReference type="SUPFAM" id="SSF51445">
    <property type="entry name" value="(Trans)glycosidases"/>
    <property type="match status" value="1"/>
</dbReference>
<sequence length="492" mass="56541">MAYTHITKGPFKPSFESLNQFECPEWFRNAKLGIWSHWGPQSVPMYGDWYARGMYLEGTEFYRYHTRYYGHPSHFGFKDIVQLWKAEHFDPESLMDLYVKAGAKYFVAQAMHHDNFFNYDSKIHKWNSVNIGPQKDIVGLWKAAAVKRGLPFGITEHLGATFSWLSVAKGKDKAGPFAGLPYDGNDPTFEDFYLPNHEHYDSTRRMYDLEPWYSTNPLWHQKWFDVVKEIIDLYQPDLLYSDGPLPFGTDKSVHGDGSYEAGLNAVAHLYNTSAVNHGGVNQAVYNQKDRRQEIFSIGVLDIERSQEASIKPQVWQTDTCVGHWFYDVRSEYKKPGHVIEILVDIISKNGNLLLNLPQKPDGTLDDECTFILTEMAKWNKVCGEGVYGTRPFRIAVEGPASVVIDGFKEEAVYWTYADFRFTQKGNILYAFQMRWPDNNRAVIHSLTTAEKVKSVRLLGFGEVQFEQPYGTLVVSLPDHQPTKYVNCLAIEL</sequence>
<dbReference type="GO" id="GO:0006004">
    <property type="term" value="P:fucose metabolic process"/>
    <property type="evidence" value="ECO:0007669"/>
    <property type="project" value="InterPro"/>
</dbReference>
<dbReference type="GO" id="GO:0004560">
    <property type="term" value="F:alpha-L-fucosidase activity"/>
    <property type="evidence" value="ECO:0007669"/>
    <property type="project" value="InterPro"/>
</dbReference>
<keyword evidence="4" id="KW-0732">Signal</keyword>
<dbReference type="InterPro" id="IPR000933">
    <property type="entry name" value="Glyco_hydro_29"/>
</dbReference>
<dbReference type="EC" id="3.2.1.51" evidence="3"/>
<name>A0A6B8RHY2_9BACL</name>
<dbReference type="InterPro" id="IPR017853">
    <property type="entry name" value="GH"/>
</dbReference>
<dbReference type="InterPro" id="IPR057739">
    <property type="entry name" value="Glyco_hydro_29_N"/>
</dbReference>
<evidence type="ECO:0000259" key="7">
    <source>
        <dbReference type="Pfam" id="PF01120"/>
    </source>
</evidence>